<feature type="region of interest" description="Disordered" evidence="1">
    <location>
        <begin position="24"/>
        <end position="46"/>
    </location>
</feature>
<comment type="caution">
    <text evidence="2">The sequence shown here is derived from an EMBL/GenBank/DDBJ whole genome shotgun (WGS) entry which is preliminary data.</text>
</comment>
<reference evidence="2 3" key="1">
    <citation type="submission" date="2017-08" db="EMBL/GenBank/DDBJ databases">
        <title>Infants hospitalized years apart are colonized by the same room-sourced microbial strains.</title>
        <authorList>
            <person name="Brooks B."/>
            <person name="Olm M.R."/>
            <person name="Firek B.A."/>
            <person name="Baker R."/>
            <person name="Thomas B.C."/>
            <person name="Morowitz M.J."/>
            <person name="Banfield J.F."/>
        </authorList>
    </citation>
    <scope>NUCLEOTIDE SEQUENCE [LARGE SCALE GENOMIC DNA]</scope>
    <source>
        <strain evidence="2">S2_003_000_R2_14</strain>
    </source>
</reference>
<dbReference type="AlphaFoldDB" id="A0A2W5VAJ4"/>
<evidence type="ECO:0000256" key="1">
    <source>
        <dbReference type="SAM" id="MobiDB-lite"/>
    </source>
</evidence>
<gene>
    <name evidence="2" type="ORF">DI536_28340</name>
</gene>
<evidence type="ECO:0000313" key="3">
    <source>
        <dbReference type="Proteomes" id="UP000249061"/>
    </source>
</evidence>
<dbReference type="EMBL" id="QFQP01000033">
    <property type="protein sequence ID" value="PZR07171.1"/>
    <property type="molecule type" value="Genomic_DNA"/>
</dbReference>
<dbReference type="Proteomes" id="UP000249061">
    <property type="component" value="Unassembled WGS sequence"/>
</dbReference>
<organism evidence="2 3">
    <name type="scientific">Archangium gephyra</name>
    <dbReference type="NCBI Taxonomy" id="48"/>
    <lineage>
        <taxon>Bacteria</taxon>
        <taxon>Pseudomonadati</taxon>
        <taxon>Myxococcota</taxon>
        <taxon>Myxococcia</taxon>
        <taxon>Myxococcales</taxon>
        <taxon>Cystobacterineae</taxon>
        <taxon>Archangiaceae</taxon>
        <taxon>Archangium</taxon>
    </lineage>
</organism>
<protein>
    <submittedName>
        <fullName evidence="2">Uncharacterized protein</fullName>
    </submittedName>
</protein>
<evidence type="ECO:0000313" key="2">
    <source>
        <dbReference type="EMBL" id="PZR07171.1"/>
    </source>
</evidence>
<proteinExistence type="predicted"/>
<name>A0A2W5VAJ4_9BACT</name>
<accession>A0A2W5VAJ4</accession>
<sequence length="368" mass="37123">MRTLVAGLVCLVIGIGITEYARRNPSKTEAGAETDTKDNTPSKPKWPKEVATLLETEAPGTDAPGTDAELAALLTVPSIDGANFPAVAGGAFEARQLSGGFGAALFVIDAKGKSGLVRAAAGDAPKLLFSRNAPINAISVDGSTVFFAEGGLIGSTLARGGEGVTVRARFKNAVVTSLASSGDTVVATVMPRSADPASTDAVGAVISIDSDGKVSLIAQEQVKPRAAQTDGKGAYWIAGYPAGLWRGALDGAFSSQLADTADEPIALDGDAVYFRAPLGSGVELKRVGRAGGNMSTVATADVNQLVVQSGLVRFTTAGATPKLYEVTSGAEPTEVLTLSGAAKGLALGGTTLFVLTTGADGASLLRAK</sequence>